<dbReference type="EMBL" id="CAJNNV010000531">
    <property type="protein sequence ID" value="CAE8582924.1"/>
    <property type="molecule type" value="Genomic_DNA"/>
</dbReference>
<protein>
    <submittedName>
        <fullName evidence="2">Uncharacterized protein</fullName>
    </submittedName>
</protein>
<accession>A0A813D8W0</accession>
<proteinExistence type="predicted"/>
<organism evidence="2 3">
    <name type="scientific">Polarella glacialis</name>
    <name type="common">Dinoflagellate</name>
    <dbReference type="NCBI Taxonomy" id="89957"/>
    <lineage>
        <taxon>Eukaryota</taxon>
        <taxon>Sar</taxon>
        <taxon>Alveolata</taxon>
        <taxon>Dinophyceae</taxon>
        <taxon>Suessiales</taxon>
        <taxon>Suessiaceae</taxon>
        <taxon>Polarella</taxon>
    </lineage>
</organism>
<name>A0A813D8W0_POLGL</name>
<keyword evidence="3" id="KW-1185">Reference proteome</keyword>
<comment type="caution">
    <text evidence="2">The sequence shown here is derived from an EMBL/GenBank/DDBJ whole genome shotgun (WGS) entry which is preliminary data.</text>
</comment>
<sequence>MVWSREMLLKCGSGLRSLVEPGAAAEAAAEVPECSVEREQNIDAPEEAAADFNECREEDVTECREEDRMDAPTAPATLDAEHENQQRQVDAARDQANDLFVWSGVVNQCPSCYELLAEISLDASELWDECQQHLPGIVSMTEESGELRSPWLLQWCDKCVRSFCPSCTSRTEFDFRLGQCLGIELSQEQGDLVVIGGLQKAAQLNGQVGFVTCFQHDAQRKNSCLPWMCMHGAHR</sequence>
<gene>
    <name evidence="2" type="ORF">PGLA1383_LOCUS1913</name>
</gene>
<evidence type="ECO:0000256" key="1">
    <source>
        <dbReference type="SAM" id="MobiDB-lite"/>
    </source>
</evidence>
<evidence type="ECO:0000313" key="2">
    <source>
        <dbReference type="EMBL" id="CAE8582924.1"/>
    </source>
</evidence>
<evidence type="ECO:0000313" key="3">
    <source>
        <dbReference type="Proteomes" id="UP000654075"/>
    </source>
</evidence>
<dbReference type="Proteomes" id="UP000654075">
    <property type="component" value="Unassembled WGS sequence"/>
</dbReference>
<reference evidence="2" key="1">
    <citation type="submission" date="2021-02" db="EMBL/GenBank/DDBJ databases">
        <authorList>
            <person name="Dougan E. K."/>
            <person name="Rhodes N."/>
            <person name="Thang M."/>
            <person name="Chan C."/>
        </authorList>
    </citation>
    <scope>NUCLEOTIDE SEQUENCE</scope>
</reference>
<dbReference type="AlphaFoldDB" id="A0A813D8W0"/>
<feature type="region of interest" description="Disordered" evidence="1">
    <location>
        <begin position="29"/>
        <end position="57"/>
    </location>
</feature>